<comment type="function">
    <text evidence="21">Catalyzes the ATP-dependent phosphorylation of sn-l,2-diacylglycerol (DAG) to phosphatidic acid. Involved in the recycling of diacylglycerol produced as a by-product during membrane-derived oligosaccharide (MDO) biosynthesis.</text>
</comment>
<feature type="transmembrane region" description="Helical" evidence="21">
    <location>
        <begin position="37"/>
        <end position="56"/>
    </location>
</feature>
<dbReference type="EC" id="2.7.1.107" evidence="4 21"/>
<evidence type="ECO:0000256" key="15">
    <source>
        <dbReference type="ARBA" id="ARBA00022842"/>
    </source>
</evidence>
<dbReference type="Proteomes" id="UP001177341">
    <property type="component" value="Unassembled WGS sequence"/>
</dbReference>
<evidence type="ECO:0000256" key="3">
    <source>
        <dbReference type="ARBA" id="ARBA00005967"/>
    </source>
</evidence>
<evidence type="ECO:0000256" key="17">
    <source>
        <dbReference type="ARBA" id="ARBA00023098"/>
    </source>
</evidence>
<evidence type="ECO:0000256" key="14">
    <source>
        <dbReference type="ARBA" id="ARBA00022840"/>
    </source>
</evidence>
<dbReference type="InterPro" id="IPR036945">
    <property type="entry name" value="DAGK_sf"/>
</dbReference>
<comment type="caution">
    <text evidence="22">The sequence shown here is derived from an EMBL/GenBank/DDBJ whole genome shotgun (WGS) entry which is preliminary data.</text>
</comment>
<keyword evidence="8 21" id="KW-0997">Cell inner membrane</keyword>
<keyword evidence="7" id="KW-0444">Lipid biosynthesis</keyword>
<keyword evidence="15" id="KW-0460">Magnesium</keyword>
<evidence type="ECO:0000256" key="20">
    <source>
        <dbReference type="ARBA" id="ARBA00023264"/>
    </source>
</evidence>
<evidence type="ECO:0000256" key="21">
    <source>
        <dbReference type="RuleBase" id="RU363065"/>
    </source>
</evidence>
<evidence type="ECO:0000256" key="11">
    <source>
        <dbReference type="ARBA" id="ARBA00022723"/>
    </source>
</evidence>
<keyword evidence="19" id="KW-0594">Phospholipid biosynthesis</keyword>
<dbReference type="Gene3D" id="1.10.287.3610">
    <property type="match status" value="1"/>
</dbReference>
<evidence type="ECO:0000256" key="16">
    <source>
        <dbReference type="ARBA" id="ARBA00022989"/>
    </source>
</evidence>
<comment type="catalytic activity">
    <reaction evidence="21">
        <text>a 1,2-diacyl-sn-glycerol + ATP = a 1,2-diacyl-sn-glycero-3-phosphate + ADP + H(+)</text>
        <dbReference type="Rhea" id="RHEA:10272"/>
        <dbReference type="ChEBI" id="CHEBI:15378"/>
        <dbReference type="ChEBI" id="CHEBI:17815"/>
        <dbReference type="ChEBI" id="CHEBI:30616"/>
        <dbReference type="ChEBI" id="CHEBI:58608"/>
        <dbReference type="ChEBI" id="CHEBI:456216"/>
        <dbReference type="EC" id="2.7.1.107"/>
    </reaction>
</comment>
<evidence type="ECO:0000313" key="23">
    <source>
        <dbReference type="Proteomes" id="UP001177341"/>
    </source>
</evidence>
<keyword evidence="14 21" id="KW-0067">ATP-binding</keyword>
<evidence type="ECO:0000256" key="10">
    <source>
        <dbReference type="ARBA" id="ARBA00022692"/>
    </source>
</evidence>
<comment type="cofactor">
    <cofactor evidence="1">
        <name>Mg(2+)</name>
        <dbReference type="ChEBI" id="CHEBI:18420"/>
    </cofactor>
</comment>
<reference evidence="22" key="1">
    <citation type="submission" date="2023-07" db="EMBL/GenBank/DDBJ databases">
        <title>Genome content predicts the carbon catabolic preferences of heterotrophic bacteria.</title>
        <authorList>
            <person name="Gralka M."/>
        </authorList>
    </citation>
    <scope>NUCLEOTIDE SEQUENCE</scope>
    <source>
        <strain evidence="22">5G01</strain>
    </source>
</reference>
<organism evidence="22 23">
    <name type="scientific">Neptunomonas phycophila</name>
    <dbReference type="NCBI Taxonomy" id="1572645"/>
    <lineage>
        <taxon>Bacteria</taxon>
        <taxon>Pseudomonadati</taxon>
        <taxon>Pseudomonadota</taxon>
        <taxon>Gammaproteobacteria</taxon>
        <taxon>Oceanospirillales</taxon>
        <taxon>Oceanospirillaceae</taxon>
        <taxon>Neptunomonas</taxon>
    </lineage>
</organism>
<dbReference type="PROSITE" id="PS01069">
    <property type="entry name" value="DAGK_PROKAR"/>
    <property type="match status" value="1"/>
</dbReference>
<gene>
    <name evidence="22" type="ORF">Q8W30_10645</name>
</gene>
<evidence type="ECO:0000256" key="7">
    <source>
        <dbReference type="ARBA" id="ARBA00022516"/>
    </source>
</evidence>
<evidence type="ECO:0000256" key="8">
    <source>
        <dbReference type="ARBA" id="ARBA00022519"/>
    </source>
</evidence>
<evidence type="ECO:0000256" key="19">
    <source>
        <dbReference type="ARBA" id="ARBA00023209"/>
    </source>
</evidence>
<dbReference type="CDD" id="cd14264">
    <property type="entry name" value="DAGK_IM"/>
    <property type="match status" value="1"/>
</dbReference>
<dbReference type="PANTHER" id="PTHR34299:SF1">
    <property type="entry name" value="DIACYLGLYCEROL KINASE"/>
    <property type="match status" value="1"/>
</dbReference>
<evidence type="ECO:0000256" key="2">
    <source>
        <dbReference type="ARBA" id="ARBA00004429"/>
    </source>
</evidence>
<keyword evidence="6" id="KW-1003">Cell membrane</keyword>
<evidence type="ECO:0000256" key="18">
    <source>
        <dbReference type="ARBA" id="ARBA00023136"/>
    </source>
</evidence>
<comment type="similarity">
    <text evidence="3 21">Belongs to the bacterial diacylglycerol kinase family.</text>
</comment>
<dbReference type="InterPro" id="IPR000829">
    <property type="entry name" value="DAGK"/>
</dbReference>
<feature type="transmembrane region" description="Helical" evidence="21">
    <location>
        <begin position="102"/>
        <end position="123"/>
    </location>
</feature>
<comment type="subcellular location">
    <subcellularLocation>
        <location evidence="2 21">Cell inner membrane</location>
        <topology evidence="2 21">Multi-pass membrane protein</topology>
    </subcellularLocation>
</comment>
<dbReference type="Pfam" id="PF01219">
    <property type="entry name" value="DAGK_prokar"/>
    <property type="match status" value="1"/>
</dbReference>
<dbReference type="PANTHER" id="PTHR34299">
    <property type="entry name" value="DIACYLGLYCEROL KINASE"/>
    <property type="match status" value="1"/>
</dbReference>
<keyword evidence="11" id="KW-0479">Metal-binding</keyword>
<dbReference type="RefSeq" id="WP_277252193.1">
    <property type="nucleotide sequence ID" value="NZ_CAXHZV010000003.1"/>
</dbReference>
<accession>A0ABT9EVD7</accession>
<keyword evidence="20 21" id="KW-1208">Phospholipid metabolism</keyword>
<evidence type="ECO:0000256" key="5">
    <source>
        <dbReference type="ARBA" id="ARBA00017575"/>
    </source>
</evidence>
<keyword evidence="23" id="KW-1185">Reference proteome</keyword>
<evidence type="ECO:0000256" key="13">
    <source>
        <dbReference type="ARBA" id="ARBA00022777"/>
    </source>
</evidence>
<keyword evidence="13 21" id="KW-0418">Kinase</keyword>
<dbReference type="InterPro" id="IPR033718">
    <property type="entry name" value="DAGK_prok"/>
</dbReference>
<proteinExistence type="inferred from homology"/>
<evidence type="ECO:0000256" key="1">
    <source>
        <dbReference type="ARBA" id="ARBA00001946"/>
    </source>
</evidence>
<dbReference type="GO" id="GO:0004143">
    <property type="term" value="F:ATP-dependent diacylglycerol kinase activity"/>
    <property type="evidence" value="ECO:0007669"/>
    <property type="project" value="UniProtKB-EC"/>
</dbReference>
<evidence type="ECO:0000313" key="22">
    <source>
        <dbReference type="EMBL" id="MDP2523026.1"/>
    </source>
</evidence>
<dbReference type="EMBL" id="JAUYVO010000006">
    <property type="protein sequence ID" value="MDP2523026.1"/>
    <property type="molecule type" value="Genomic_DNA"/>
</dbReference>
<evidence type="ECO:0000256" key="6">
    <source>
        <dbReference type="ARBA" id="ARBA00022475"/>
    </source>
</evidence>
<feature type="transmembrane region" description="Helical" evidence="21">
    <location>
        <begin position="62"/>
        <end position="81"/>
    </location>
</feature>
<keyword evidence="18 21" id="KW-0472">Membrane</keyword>
<evidence type="ECO:0000256" key="4">
    <source>
        <dbReference type="ARBA" id="ARBA00012133"/>
    </source>
</evidence>
<keyword evidence="9 21" id="KW-0808">Transferase</keyword>
<evidence type="ECO:0000256" key="9">
    <source>
        <dbReference type="ARBA" id="ARBA00022679"/>
    </source>
</evidence>
<name>A0ABT9EVD7_9GAMM</name>
<protein>
    <recommendedName>
        <fullName evidence="5 21">Diacylglycerol kinase</fullName>
        <ecNumber evidence="4 21">2.7.1.107</ecNumber>
    </recommendedName>
</protein>
<keyword evidence="16 21" id="KW-1133">Transmembrane helix</keyword>
<keyword evidence="17 21" id="KW-0443">Lipid metabolism</keyword>
<evidence type="ECO:0000256" key="12">
    <source>
        <dbReference type="ARBA" id="ARBA00022741"/>
    </source>
</evidence>
<keyword evidence="10 21" id="KW-0812">Transmembrane</keyword>
<keyword evidence="12 21" id="KW-0547">Nucleotide-binding</keyword>
<sequence length="124" mass="13442">MTPDTDIPRYTGLKRIYKATFFSLNGLKLAWRSEAAFRQDFVLFVAGAAVACWLDVASVERALMILVLGLVLITELLNSAVEACVDRIGLEYHPMSGVAKDIGSAAVFASLLLTAVVWAVILIP</sequence>